<evidence type="ECO:0000313" key="3">
    <source>
        <dbReference type="Proteomes" id="UP000823635"/>
    </source>
</evidence>
<evidence type="ECO:0000259" key="1">
    <source>
        <dbReference type="SMART" id="SM00849"/>
    </source>
</evidence>
<comment type="caution">
    <text evidence="2">The sequence shown here is derived from an EMBL/GenBank/DDBJ whole genome shotgun (WGS) entry which is preliminary data.</text>
</comment>
<dbReference type="SMART" id="SM00849">
    <property type="entry name" value="Lactamase_B"/>
    <property type="match status" value="1"/>
</dbReference>
<dbReference type="AlphaFoldDB" id="A0A9D9DIR7"/>
<feature type="domain" description="Metallo-beta-lactamase" evidence="1">
    <location>
        <begin position="12"/>
        <end position="183"/>
    </location>
</feature>
<gene>
    <name evidence="2" type="ORF">IAC68_00960</name>
</gene>
<sequence length="265" mass="29139">MVRFVSLSSGSNGNCYYIGNERCAFLIDAGIGPRTIKKRLASHDLSLGSVRFVLVTHEHIDHIKSVGMLAEKMKLPVYATRKLHSVLAYHFCTRGRLSGCIRHTALGEWSEVDDIKFTPFAVPHDAAETVGYHIEIDGVRFTLATDVGDITPELVKYASLANVLILESNYDEQMLANGSYTAHLKARISSGNGHLSNSKAAGLVRQVYSRQMKALFLCHLSENNNTPVLALNSIESALESVGALPGRDIIVEPLPRRTSSHVYTF</sequence>
<dbReference type="InterPro" id="IPR001279">
    <property type="entry name" value="Metallo-B-lactamas"/>
</dbReference>
<proteinExistence type="predicted"/>
<name>A0A9D9DIR7_9BACT</name>
<dbReference type="SUPFAM" id="SSF56281">
    <property type="entry name" value="Metallo-hydrolase/oxidoreductase"/>
    <property type="match status" value="1"/>
</dbReference>
<reference evidence="2" key="1">
    <citation type="submission" date="2020-10" db="EMBL/GenBank/DDBJ databases">
        <authorList>
            <person name="Gilroy R."/>
        </authorList>
    </citation>
    <scope>NUCLEOTIDE SEQUENCE</scope>
    <source>
        <strain evidence="2">15467</strain>
    </source>
</reference>
<dbReference type="PANTHER" id="PTHR47619:SF1">
    <property type="entry name" value="EXODEOXYRIBONUCLEASE WALJ"/>
    <property type="match status" value="1"/>
</dbReference>
<protein>
    <submittedName>
        <fullName evidence="2">MBL fold metallo-hydrolase</fullName>
    </submittedName>
</protein>
<dbReference type="Pfam" id="PF12706">
    <property type="entry name" value="Lactamase_B_2"/>
    <property type="match status" value="1"/>
</dbReference>
<dbReference type="InterPro" id="IPR036866">
    <property type="entry name" value="RibonucZ/Hydroxyglut_hydro"/>
</dbReference>
<reference evidence="2" key="2">
    <citation type="journal article" date="2021" name="PeerJ">
        <title>Extensive microbial diversity within the chicken gut microbiome revealed by metagenomics and culture.</title>
        <authorList>
            <person name="Gilroy R."/>
            <person name="Ravi A."/>
            <person name="Getino M."/>
            <person name="Pursley I."/>
            <person name="Horton D.L."/>
            <person name="Alikhan N.F."/>
            <person name="Baker D."/>
            <person name="Gharbi K."/>
            <person name="Hall N."/>
            <person name="Watson M."/>
            <person name="Adriaenssens E.M."/>
            <person name="Foster-Nyarko E."/>
            <person name="Jarju S."/>
            <person name="Secka A."/>
            <person name="Antonio M."/>
            <person name="Oren A."/>
            <person name="Chaudhuri R.R."/>
            <person name="La Ragione R."/>
            <person name="Hildebrand F."/>
            <person name="Pallen M.J."/>
        </authorList>
    </citation>
    <scope>NUCLEOTIDE SEQUENCE</scope>
    <source>
        <strain evidence="2">15467</strain>
    </source>
</reference>
<dbReference type="Proteomes" id="UP000823635">
    <property type="component" value="Unassembled WGS sequence"/>
</dbReference>
<dbReference type="Gene3D" id="3.60.15.10">
    <property type="entry name" value="Ribonuclease Z/Hydroxyacylglutathione hydrolase-like"/>
    <property type="match status" value="1"/>
</dbReference>
<organism evidence="2 3">
    <name type="scientific">Candidatus Egerieousia excrementavium</name>
    <dbReference type="NCBI Taxonomy" id="2840778"/>
    <lineage>
        <taxon>Bacteria</taxon>
        <taxon>Pseudomonadati</taxon>
        <taxon>Bacteroidota</taxon>
        <taxon>Bacteroidia</taxon>
        <taxon>Bacteroidales</taxon>
        <taxon>Candidatus Egerieousia</taxon>
    </lineage>
</organism>
<accession>A0A9D9DIR7</accession>
<dbReference type="InterPro" id="IPR052533">
    <property type="entry name" value="WalJ/YycJ-like"/>
</dbReference>
<evidence type="ECO:0000313" key="2">
    <source>
        <dbReference type="EMBL" id="MBO8428492.1"/>
    </source>
</evidence>
<dbReference type="EMBL" id="JADINB010000021">
    <property type="protein sequence ID" value="MBO8428492.1"/>
    <property type="molecule type" value="Genomic_DNA"/>
</dbReference>
<dbReference type="PANTHER" id="PTHR47619">
    <property type="entry name" value="METALLO-HYDROLASE YYCJ-RELATED"/>
    <property type="match status" value="1"/>
</dbReference>